<reference evidence="2" key="2">
    <citation type="submission" date="2023-05" db="EMBL/GenBank/DDBJ databases">
        <authorList>
            <consortium name="Lawrence Berkeley National Laboratory"/>
            <person name="Steindorff A."/>
            <person name="Hensen N."/>
            <person name="Bonometti L."/>
            <person name="Westerberg I."/>
            <person name="Brannstrom I.O."/>
            <person name="Guillou S."/>
            <person name="Cros-Aarteil S."/>
            <person name="Calhoun S."/>
            <person name="Haridas S."/>
            <person name="Kuo A."/>
            <person name="Mondo S."/>
            <person name="Pangilinan J."/>
            <person name="Riley R."/>
            <person name="Labutti K."/>
            <person name="Andreopoulos B."/>
            <person name="Lipzen A."/>
            <person name="Chen C."/>
            <person name="Yanf M."/>
            <person name="Daum C."/>
            <person name="Ng V."/>
            <person name="Clum A."/>
            <person name="Ohm R."/>
            <person name="Martin F."/>
            <person name="Silar P."/>
            <person name="Natvig D."/>
            <person name="Lalanne C."/>
            <person name="Gautier V."/>
            <person name="Ament-Velasquez S.L."/>
            <person name="Kruys A."/>
            <person name="Hutchinson M.I."/>
            <person name="Powell A.J."/>
            <person name="Barry K."/>
            <person name="Miller A.N."/>
            <person name="Grigoriev I.V."/>
            <person name="Debuchy R."/>
            <person name="Gladieux P."/>
            <person name="Thoren M.H."/>
            <person name="Johannesson H."/>
        </authorList>
    </citation>
    <scope>NUCLEOTIDE SEQUENCE</scope>
    <source>
        <strain evidence="2">CBS 757.83</strain>
    </source>
</reference>
<evidence type="ECO:0000256" key="1">
    <source>
        <dbReference type="SAM" id="MobiDB-lite"/>
    </source>
</evidence>
<feature type="compositionally biased region" description="Low complexity" evidence="1">
    <location>
        <begin position="67"/>
        <end position="78"/>
    </location>
</feature>
<feature type="compositionally biased region" description="Basic and acidic residues" evidence="1">
    <location>
        <begin position="823"/>
        <end position="836"/>
    </location>
</feature>
<reference evidence="2" key="1">
    <citation type="journal article" date="2023" name="Mol. Phylogenet. Evol.">
        <title>Genome-scale phylogeny and comparative genomics of the fungal order Sordariales.</title>
        <authorList>
            <person name="Hensen N."/>
            <person name="Bonometti L."/>
            <person name="Westerberg I."/>
            <person name="Brannstrom I.O."/>
            <person name="Guillou S."/>
            <person name="Cros-Aarteil S."/>
            <person name="Calhoun S."/>
            <person name="Haridas S."/>
            <person name="Kuo A."/>
            <person name="Mondo S."/>
            <person name="Pangilinan J."/>
            <person name="Riley R."/>
            <person name="LaButti K."/>
            <person name="Andreopoulos B."/>
            <person name="Lipzen A."/>
            <person name="Chen C."/>
            <person name="Yan M."/>
            <person name="Daum C."/>
            <person name="Ng V."/>
            <person name="Clum A."/>
            <person name="Steindorff A."/>
            <person name="Ohm R.A."/>
            <person name="Martin F."/>
            <person name="Silar P."/>
            <person name="Natvig D.O."/>
            <person name="Lalanne C."/>
            <person name="Gautier V."/>
            <person name="Ament-Velasquez S.L."/>
            <person name="Kruys A."/>
            <person name="Hutchinson M.I."/>
            <person name="Powell A.J."/>
            <person name="Barry K."/>
            <person name="Miller A.N."/>
            <person name="Grigoriev I.V."/>
            <person name="Debuchy R."/>
            <person name="Gladieux P."/>
            <person name="Hiltunen Thoren M."/>
            <person name="Johannesson H."/>
        </authorList>
    </citation>
    <scope>NUCLEOTIDE SEQUENCE</scope>
    <source>
        <strain evidence="2">CBS 757.83</strain>
    </source>
</reference>
<organism evidence="2 3">
    <name type="scientific">Parathielavia hyrcaniae</name>
    <dbReference type="NCBI Taxonomy" id="113614"/>
    <lineage>
        <taxon>Eukaryota</taxon>
        <taxon>Fungi</taxon>
        <taxon>Dikarya</taxon>
        <taxon>Ascomycota</taxon>
        <taxon>Pezizomycotina</taxon>
        <taxon>Sordariomycetes</taxon>
        <taxon>Sordariomycetidae</taxon>
        <taxon>Sordariales</taxon>
        <taxon>Chaetomiaceae</taxon>
        <taxon>Parathielavia</taxon>
    </lineage>
</organism>
<feature type="compositionally biased region" description="Low complexity" evidence="1">
    <location>
        <begin position="28"/>
        <end position="40"/>
    </location>
</feature>
<feature type="region of interest" description="Disordered" evidence="1">
    <location>
        <begin position="1"/>
        <end position="183"/>
    </location>
</feature>
<accession>A0AAN6Q5P6</accession>
<evidence type="ECO:0000313" key="3">
    <source>
        <dbReference type="Proteomes" id="UP001305647"/>
    </source>
</evidence>
<dbReference type="EMBL" id="MU863630">
    <property type="protein sequence ID" value="KAK4102709.1"/>
    <property type="molecule type" value="Genomic_DNA"/>
</dbReference>
<name>A0AAN6Q5P6_9PEZI</name>
<proteinExistence type="predicted"/>
<dbReference type="AlphaFoldDB" id="A0AAN6Q5P6"/>
<keyword evidence="3" id="KW-1185">Reference proteome</keyword>
<feature type="compositionally biased region" description="Basic residues" evidence="1">
    <location>
        <begin position="607"/>
        <end position="616"/>
    </location>
</feature>
<protein>
    <submittedName>
        <fullName evidence="2">Uncharacterized protein</fullName>
    </submittedName>
</protein>
<feature type="region of interest" description="Disordered" evidence="1">
    <location>
        <begin position="774"/>
        <end position="845"/>
    </location>
</feature>
<feature type="region of interest" description="Disordered" evidence="1">
    <location>
        <begin position="526"/>
        <end position="656"/>
    </location>
</feature>
<feature type="compositionally biased region" description="Pro residues" evidence="1">
    <location>
        <begin position="638"/>
        <end position="649"/>
    </location>
</feature>
<comment type="caution">
    <text evidence="2">The sequence shown here is derived from an EMBL/GenBank/DDBJ whole genome shotgun (WGS) entry which is preliminary data.</text>
</comment>
<feature type="compositionally biased region" description="Pro residues" evidence="1">
    <location>
        <begin position="794"/>
        <end position="804"/>
    </location>
</feature>
<sequence length="845" mass="92186">MTARGKGRPPSRSAQDPGAGPSRRSTRNQQQYQDQHNAAQPDEVGVKQQQEDFPEDPQQDESPHGLPAAQPEAPMAAPVYHQNIDPAITGAHDGTMPPPPVPIAKSVRGQAASGPHVSIARRGTRRDARARSISSIQSVPGTDAFSSHPEPEFQGNMSQMGTPAPASGARASSMVSSGVPDTSSQKAAKAKLMQVMLPRTSTATGDLFDHLCSNSAHDEMWEAVYGGFKKVFNTYRSYYLVDVVDPVLDPAFVTGTMGIDRASPKWQMVVRIVSAVNIAAFLDDARTFDQLRDPLPVLQEWDSTFSTFFTYGEPDEAFGATMREQVIEHALMIRTLLSIFTLEKFQRESPTGFEPLPQLMRIWLDGDMSVDDVQAAVDHKRELLQLKPLAPSDFGAAAFARERSGTRFGSMWLELQKQAGQPSLNLGELYEQYPQDEFLDNVQDFVKKSFGRIKVLLHQGTSPARDPALPFAPDGNPRADSQIRSQLEADAMAHSYGGAEPGAQPARYNIESLRLMKQLEQAPEMYADAQQHPASSYSPAPRIPYPPGFSSPAPNLAYPDPTQRGGFEPNGSIYAASAADVSGKKRRAPKAAPAAGEGDASATPQTKKQRTKRKKNAVPEASMASPSTAAPAGASFQPPVPPSQYPPLPGTQDEPDFDALAQRTKEISAAARKVKEPQVRTAWVRNDVALLVKAVNTYQCKWSAIEKEIKAGTIPFQRPRDQQALRDKARLLKQDFLKADALLPRGFDLVVLGKKEIAAVKAVGKNPFRKETDVDERGMAINTEYGPDMAAAPAPMPDPLPESEPQPEQQQLLPQPEVEEEPQPEHQAEHQLEEHQPAMPEGLVA</sequence>
<feature type="compositionally biased region" description="Low complexity" evidence="1">
    <location>
        <begin position="619"/>
        <end position="635"/>
    </location>
</feature>
<dbReference type="Proteomes" id="UP001305647">
    <property type="component" value="Unassembled WGS sequence"/>
</dbReference>
<evidence type="ECO:0000313" key="2">
    <source>
        <dbReference type="EMBL" id="KAK4102709.1"/>
    </source>
</evidence>
<feature type="compositionally biased region" description="Polar residues" evidence="1">
    <location>
        <begin position="173"/>
        <end position="183"/>
    </location>
</feature>
<feature type="compositionally biased region" description="Low complexity" evidence="1">
    <location>
        <begin position="806"/>
        <end position="816"/>
    </location>
</feature>
<gene>
    <name evidence="2" type="ORF">N658DRAFT_494745</name>
</gene>